<dbReference type="OrthoDB" id="2682689at2759"/>
<dbReference type="EMBL" id="KV419436">
    <property type="protein sequence ID" value="KZS88524.1"/>
    <property type="molecule type" value="Genomic_DNA"/>
</dbReference>
<proteinExistence type="predicted"/>
<dbReference type="InterPro" id="IPR045341">
    <property type="entry name" value="DUF6532"/>
</dbReference>
<keyword evidence="4" id="KW-1185">Reference proteome</keyword>
<feature type="region of interest" description="Disordered" evidence="1">
    <location>
        <begin position="374"/>
        <end position="453"/>
    </location>
</feature>
<gene>
    <name evidence="3" type="ORF">SISNIDRAFT_490114</name>
</gene>
<feature type="domain" description="DUF6532" evidence="2">
    <location>
        <begin position="154"/>
        <end position="354"/>
    </location>
</feature>
<accession>A0A164PAB9</accession>
<name>A0A164PAB9_9AGAM</name>
<dbReference type="Proteomes" id="UP000076722">
    <property type="component" value="Unassembled WGS sequence"/>
</dbReference>
<evidence type="ECO:0000259" key="2">
    <source>
        <dbReference type="Pfam" id="PF20149"/>
    </source>
</evidence>
<evidence type="ECO:0000256" key="1">
    <source>
        <dbReference type="SAM" id="MobiDB-lite"/>
    </source>
</evidence>
<reference evidence="3 4" key="1">
    <citation type="journal article" date="2016" name="Mol. Biol. Evol.">
        <title>Comparative Genomics of Early-Diverging Mushroom-Forming Fungi Provides Insights into the Origins of Lignocellulose Decay Capabilities.</title>
        <authorList>
            <person name="Nagy L.G."/>
            <person name="Riley R."/>
            <person name="Tritt A."/>
            <person name="Adam C."/>
            <person name="Daum C."/>
            <person name="Floudas D."/>
            <person name="Sun H."/>
            <person name="Yadav J.S."/>
            <person name="Pangilinan J."/>
            <person name="Larsson K.H."/>
            <person name="Matsuura K."/>
            <person name="Barry K."/>
            <person name="Labutti K."/>
            <person name="Kuo R."/>
            <person name="Ohm R.A."/>
            <person name="Bhattacharya S.S."/>
            <person name="Shirouzu T."/>
            <person name="Yoshinaga Y."/>
            <person name="Martin F.M."/>
            <person name="Grigoriev I.V."/>
            <person name="Hibbett D.S."/>
        </authorList>
    </citation>
    <scope>NUCLEOTIDE SEQUENCE [LARGE SCALE GENOMIC DNA]</scope>
    <source>
        <strain evidence="3 4">HHB9708</strain>
    </source>
</reference>
<sequence length="453" mass="49808">MAKLCHRLDYPTADENINREINRQQGTNGEGSATLLVPGRLTTIGSGNVLDDHHSRNGMPVPPALEGENASAPEGENTSKKGKKRDLSKKKKKKNHHSAPSVTDDVDIPADTEDKAPTRAPRNSKLDPDRSIPPDQLQYYPDGWRWLLNQATWVIRCTVYTDCPWITKSTGRQEAHECLLEGVRLAKLSKVKLEPGYEIDDHMKNYILNVIPGARGKVRDIALKVVVSHYKVESLKTKHLTVQAKREAITRKVESYLKDGAFLHGKPVKGIAQNFGNDGLRQVVKQAYYGNECIAKRFPAYFAKSVPLAAVGLAATALSFGLDQWLLGYQNTSLQFSGDEYESAYTNIMDGLRKVDEDPFYGPLLRAQLEEWASDGAPQTAKPPRQPISVNLSRPQSEPAPSAGPSRLPSAGPSQRRPSTSPRARSSSTSSSNGETEEIDGPQGDENATSDMD</sequence>
<feature type="compositionally biased region" description="Basic residues" evidence="1">
    <location>
        <begin position="80"/>
        <end position="97"/>
    </location>
</feature>
<dbReference type="Pfam" id="PF20149">
    <property type="entry name" value="DUF6532"/>
    <property type="match status" value="1"/>
</dbReference>
<evidence type="ECO:0000313" key="4">
    <source>
        <dbReference type="Proteomes" id="UP000076722"/>
    </source>
</evidence>
<organism evidence="3 4">
    <name type="scientific">Sistotremastrum niveocremeum HHB9708</name>
    <dbReference type="NCBI Taxonomy" id="1314777"/>
    <lineage>
        <taxon>Eukaryota</taxon>
        <taxon>Fungi</taxon>
        <taxon>Dikarya</taxon>
        <taxon>Basidiomycota</taxon>
        <taxon>Agaricomycotina</taxon>
        <taxon>Agaricomycetes</taxon>
        <taxon>Sistotremastrales</taxon>
        <taxon>Sistotremastraceae</taxon>
        <taxon>Sertulicium</taxon>
        <taxon>Sertulicium niveocremeum</taxon>
    </lineage>
</organism>
<dbReference type="AlphaFoldDB" id="A0A164PAB9"/>
<dbReference type="STRING" id="1314777.A0A164PAB9"/>
<protein>
    <recommendedName>
        <fullName evidence="2">DUF6532 domain-containing protein</fullName>
    </recommendedName>
</protein>
<evidence type="ECO:0000313" key="3">
    <source>
        <dbReference type="EMBL" id="KZS88524.1"/>
    </source>
</evidence>
<feature type="compositionally biased region" description="Low complexity" evidence="1">
    <location>
        <begin position="413"/>
        <end position="432"/>
    </location>
</feature>
<feature type="region of interest" description="Disordered" evidence="1">
    <location>
        <begin position="44"/>
        <end position="134"/>
    </location>
</feature>